<evidence type="ECO:0000259" key="4">
    <source>
        <dbReference type="PROSITE" id="PS01124"/>
    </source>
</evidence>
<feature type="domain" description="HTH araC/xylS-type" evidence="4">
    <location>
        <begin position="186"/>
        <end position="284"/>
    </location>
</feature>
<evidence type="ECO:0000256" key="3">
    <source>
        <dbReference type="ARBA" id="ARBA00023163"/>
    </source>
</evidence>
<proteinExistence type="predicted"/>
<evidence type="ECO:0000256" key="2">
    <source>
        <dbReference type="ARBA" id="ARBA00023125"/>
    </source>
</evidence>
<sequence length="306" mass="35188">MFPTYHLHDFPSDNALPGQVLIERVEQLQRPASYQWPHRRSFYEILWLTEGSATNVVDYHETTIEPQTLFFVGPGQLHLLSQTTGVKGYSIAFTEIFLLQYVSQQDVVLRLAFLANSATSAVLKMDEEALHELEPVLALLKEEAGRPEKSAALLGHLLFILLNRIQRLITCPYSSRQDLASMLLVRRFRSLVEQHFRTPHSLSFYAEQLALTVHRVNEVCKYMTGKTAGDILRDRRLLEAKQQLVHSDTPIGQIAEDLGFQDFSYFSRQFKKNTQVRPAAYRREMHEKYHRAAFSSLAEAARLRIA</sequence>
<dbReference type="Gene3D" id="1.10.10.60">
    <property type="entry name" value="Homeodomain-like"/>
    <property type="match status" value="1"/>
</dbReference>
<name>A0ABY4F6B4_9BACT</name>
<evidence type="ECO:0000313" key="5">
    <source>
        <dbReference type="EMBL" id="UOQ51751.1"/>
    </source>
</evidence>
<keyword evidence="3" id="KW-0804">Transcription</keyword>
<dbReference type="PANTHER" id="PTHR43280">
    <property type="entry name" value="ARAC-FAMILY TRANSCRIPTIONAL REGULATOR"/>
    <property type="match status" value="1"/>
</dbReference>
<dbReference type="Pfam" id="PF12833">
    <property type="entry name" value="HTH_18"/>
    <property type="match status" value="1"/>
</dbReference>
<dbReference type="InterPro" id="IPR037923">
    <property type="entry name" value="HTH-like"/>
</dbReference>
<dbReference type="Pfam" id="PF02311">
    <property type="entry name" value="AraC_binding"/>
    <property type="match status" value="1"/>
</dbReference>
<organism evidence="5 6">
    <name type="scientific">Hymenobacter cellulosivorans</name>
    <dbReference type="NCBI Taxonomy" id="2932249"/>
    <lineage>
        <taxon>Bacteria</taxon>
        <taxon>Pseudomonadati</taxon>
        <taxon>Bacteroidota</taxon>
        <taxon>Cytophagia</taxon>
        <taxon>Cytophagales</taxon>
        <taxon>Hymenobacteraceae</taxon>
        <taxon>Hymenobacter</taxon>
    </lineage>
</organism>
<evidence type="ECO:0000256" key="1">
    <source>
        <dbReference type="ARBA" id="ARBA00023015"/>
    </source>
</evidence>
<gene>
    <name evidence="5" type="ORF">MUN80_18545</name>
</gene>
<keyword evidence="2" id="KW-0238">DNA-binding</keyword>
<keyword evidence="1" id="KW-0805">Transcription regulation</keyword>
<reference evidence="5 6" key="1">
    <citation type="submission" date="2022-04" db="EMBL/GenBank/DDBJ databases">
        <title>Hymenobacter sp. isolated from the air.</title>
        <authorList>
            <person name="Won M."/>
            <person name="Lee C.-M."/>
            <person name="Woen H.-Y."/>
            <person name="Kwon S.-W."/>
        </authorList>
    </citation>
    <scope>NUCLEOTIDE SEQUENCE [LARGE SCALE GENOMIC DNA]</scope>
    <source>
        <strain evidence="6">5116 S-27</strain>
    </source>
</reference>
<keyword evidence="6" id="KW-1185">Reference proteome</keyword>
<dbReference type="InterPro" id="IPR003313">
    <property type="entry name" value="AraC-bd"/>
</dbReference>
<dbReference type="Proteomes" id="UP000831785">
    <property type="component" value="Chromosome"/>
</dbReference>
<evidence type="ECO:0000313" key="6">
    <source>
        <dbReference type="Proteomes" id="UP000831785"/>
    </source>
</evidence>
<dbReference type="InterPro" id="IPR018060">
    <property type="entry name" value="HTH_AraC"/>
</dbReference>
<dbReference type="EMBL" id="CP095049">
    <property type="protein sequence ID" value="UOQ51751.1"/>
    <property type="molecule type" value="Genomic_DNA"/>
</dbReference>
<dbReference type="SUPFAM" id="SSF51215">
    <property type="entry name" value="Regulatory protein AraC"/>
    <property type="match status" value="1"/>
</dbReference>
<accession>A0ABY4F6B4</accession>
<dbReference type="SMART" id="SM00342">
    <property type="entry name" value="HTH_ARAC"/>
    <property type="match status" value="1"/>
</dbReference>
<dbReference type="PANTHER" id="PTHR43280:SF32">
    <property type="entry name" value="TRANSCRIPTIONAL REGULATORY PROTEIN"/>
    <property type="match status" value="1"/>
</dbReference>
<dbReference type="RefSeq" id="WP_244715091.1">
    <property type="nucleotide sequence ID" value="NZ_CP095049.1"/>
</dbReference>
<protein>
    <submittedName>
        <fullName evidence="5">AraC family transcriptional regulator</fullName>
    </submittedName>
</protein>
<dbReference type="InterPro" id="IPR009057">
    <property type="entry name" value="Homeodomain-like_sf"/>
</dbReference>
<dbReference type="SUPFAM" id="SSF46689">
    <property type="entry name" value="Homeodomain-like"/>
    <property type="match status" value="1"/>
</dbReference>
<dbReference type="PROSITE" id="PS01124">
    <property type="entry name" value="HTH_ARAC_FAMILY_2"/>
    <property type="match status" value="1"/>
</dbReference>